<dbReference type="InterPro" id="IPR001469">
    <property type="entry name" value="ATP_synth_F1_dsu/esu"/>
</dbReference>
<dbReference type="FunFam" id="2.60.15.10:FF:000004">
    <property type="entry name" value="ATP synthase subunit delta, mitochondrial"/>
    <property type="match status" value="1"/>
</dbReference>
<dbReference type="InterPro" id="IPR020546">
    <property type="entry name" value="ATP_synth_F1_dsu/esu_N"/>
</dbReference>
<evidence type="ECO:0000313" key="21">
    <source>
        <dbReference type="EMBL" id="SVE70810.1"/>
    </source>
</evidence>
<feature type="domain" description="ATP synthase F1 complex delta/epsilon subunit N-terminal" evidence="19">
    <location>
        <begin position="33"/>
        <end position="114"/>
    </location>
</feature>
<organism evidence="24">
    <name type="scientific">Daphnia similis</name>
    <dbReference type="NCBI Taxonomy" id="35528"/>
    <lineage>
        <taxon>Eukaryota</taxon>
        <taxon>Metazoa</taxon>
        <taxon>Ecdysozoa</taxon>
        <taxon>Arthropoda</taxon>
        <taxon>Crustacea</taxon>
        <taxon>Branchiopoda</taxon>
        <taxon>Diplostraca</taxon>
        <taxon>Cladocera</taxon>
        <taxon>Anomopoda</taxon>
        <taxon>Daphniidae</taxon>
        <taxon>Daphnia</taxon>
        <taxon>Daphnia similis group</taxon>
    </lineage>
</organism>
<dbReference type="EMBL" id="LR003082">
    <property type="protein sequence ID" value="SVE72701.1"/>
    <property type="molecule type" value="mRNA"/>
</dbReference>
<keyword evidence="6" id="KW-0809">Transit peptide</keyword>
<dbReference type="Gene3D" id="2.60.15.10">
    <property type="entry name" value="F0F1 ATP synthase delta/epsilon subunit, N-terminal"/>
    <property type="match status" value="1"/>
</dbReference>
<evidence type="ECO:0000256" key="9">
    <source>
        <dbReference type="ARBA" id="ARBA00023128"/>
    </source>
</evidence>
<evidence type="ECO:0000256" key="4">
    <source>
        <dbReference type="ARBA" id="ARBA00022781"/>
    </source>
</evidence>
<evidence type="ECO:0000313" key="23">
    <source>
        <dbReference type="EMBL" id="SVE72074.1"/>
    </source>
</evidence>
<evidence type="ECO:0000256" key="17">
    <source>
        <dbReference type="ARBA" id="ARBA00070799"/>
    </source>
</evidence>
<evidence type="ECO:0000256" key="11">
    <source>
        <dbReference type="ARBA" id="ARBA00023196"/>
    </source>
</evidence>
<dbReference type="GO" id="GO:0045259">
    <property type="term" value="C:proton-transporting ATP synthase complex"/>
    <property type="evidence" value="ECO:0007669"/>
    <property type="project" value="UniProtKB-KW"/>
</dbReference>
<dbReference type="PANTHER" id="PTHR13822">
    <property type="entry name" value="ATP SYNTHASE DELTA/EPSILON CHAIN"/>
    <property type="match status" value="1"/>
</dbReference>
<comment type="subcellular location">
    <subcellularLocation>
        <location evidence="1">Mitochondrion inner membrane</location>
    </subcellularLocation>
</comment>
<dbReference type="Pfam" id="PF21335">
    <property type="entry name" value="ATPD_C_metazoa"/>
    <property type="match status" value="1"/>
</dbReference>
<comment type="subunit">
    <text evidence="16">Component of the ATP synthase complex composed at least of ATP5F1A/subunit alpha, ATP5F1B/subunit beta, ATP5MC1/subunit c (homooctomer), MT-ATP6/subunit a, MT-ATP8/subunit 8, ATP5ME/subunit e, ATP5MF/subunit f, ATP5MG/subunit g, ATP5MK/subunit k, ATP5MJ/subunit j, ATP5F1C/subunit gamma, ATP5F1D/subunit delta, ATP5F1E/subunit epsilon, ATP5PF/subunit F6, ATP5PB/subunit b, ATP5PD/subunit d, ATP5PO/subunit OSCP. ATP synthase complex consists of a soluble F(1) head domain (subunits alpha(3) and beta(3)) - the catalytic core - and a membrane F(0) domain - the membrane proton channel (subunits c, a, 8, e, f, g, k and j). These two domains are linked by a central stalk (subunits gamma, delta, and epsilon) rotating inside the F1 region and a stationary peripheral stalk (subunits F6, b, d, and OSCP). Component of a complex composed at least by ATPIF1, ATP5F1A, ATP5F1B, ATP5F1C AND ATP5F1E.</text>
</comment>
<feature type="coiled-coil region" evidence="18">
    <location>
        <begin position="122"/>
        <end position="149"/>
    </location>
</feature>
<evidence type="ECO:0000259" key="19">
    <source>
        <dbReference type="Pfam" id="PF02823"/>
    </source>
</evidence>
<evidence type="ECO:0000256" key="7">
    <source>
        <dbReference type="ARBA" id="ARBA00022990"/>
    </source>
</evidence>
<reference evidence="24" key="1">
    <citation type="submission" date="2018-08" db="EMBL/GenBank/DDBJ databases">
        <authorList>
            <person name="Cornetti L."/>
        </authorList>
    </citation>
    <scope>NUCLEOTIDE SEQUENCE</scope>
    <source>
        <strain evidence="21">CA-CBC-31</strain>
        <strain evidence="22">CA-CBC-34</strain>
        <strain evidence="23">CA-CBC-37</strain>
        <strain evidence="24">CA-CBC-38</strain>
    </source>
</reference>
<evidence type="ECO:0000313" key="24">
    <source>
        <dbReference type="EMBL" id="SVE72701.1"/>
    </source>
</evidence>
<keyword evidence="5" id="KW-0999">Mitochondrion inner membrane</keyword>
<keyword evidence="8" id="KW-0406">Ion transport</keyword>
<evidence type="ECO:0000259" key="20">
    <source>
        <dbReference type="Pfam" id="PF21335"/>
    </source>
</evidence>
<comment type="function">
    <text evidence="15">Subunit delta, of the mitochondrial membrane ATP synthase complex (F(1)F(0) ATP synthase or Complex V) that produces ATP from ADP in the presence of a proton gradient across the membrane which is generated by electron transport complexes of the respiratory chain. ATP synthase complex consist of a soluble F(1) head domain - the catalytic core - and a membrane F(1) domain - the membrane proton channel. These two domains are linked by a central stalk rotating inside the F(1) region and a stationary peripheral stalk. During catalysis, ATP synthesis in the catalytic domain of F(1) is coupled via a rotary mechanism of the central stalk subunits to proton translocation. In vivo, can only synthesize ATP although its ATP hydrolase activity can be activated artificially in vitro. With the central stalk subunit gamma, is essential for the biogenesis of F(1) catalytic part of the ATP synthase complex namely in the formation of F1 assembly intermediate.</text>
</comment>
<gene>
    <name evidence="24" type="primary">EOG090X0JDB</name>
</gene>
<dbReference type="InterPro" id="IPR036794">
    <property type="entry name" value="ATP_F1_dsu/esu_C_sf"/>
</dbReference>
<keyword evidence="12" id="KW-0066">ATP synthesis</keyword>
<dbReference type="CDD" id="cd12152">
    <property type="entry name" value="F1-ATPase_delta"/>
    <property type="match status" value="1"/>
</dbReference>
<dbReference type="Pfam" id="PF02823">
    <property type="entry name" value="ATP-synt_DE_N"/>
    <property type="match status" value="1"/>
</dbReference>
<dbReference type="SUPFAM" id="SSF51344">
    <property type="entry name" value="Epsilon subunit of F1F0-ATP synthase N-terminal domain"/>
    <property type="match status" value="1"/>
</dbReference>
<proteinExistence type="evidence at transcript level"/>
<dbReference type="HAMAP" id="MF_00530">
    <property type="entry name" value="ATP_synth_epsil_bac"/>
    <property type="match status" value="1"/>
</dbReference>
<name>A0A4Y7LUY9_9CRUS</name>
<dbReference type="InterPro" id="IPR036771">
    <property type="entry name" value="ATPsynth_dsu/esu_N"/>
</dbReference>
<evidence type="ECO:0000256" key="6">
    <source>
        <dbReference type="ARBA" id="ARBA00022946"/>
    </source>
</evidence>
<keyword evidence="4" id="KW-0375">Hydrogen ion transport</keyword>
<dbReference type="EMBL" id="LR001191">
    <property type="protein sequence ID" value="SVE70810.1"/>
    <property type="molecule type" value="mRNA"/>
</dbReference>
<dbReference type="NCBIfam" id="TIGR01216">
    <property type="entry name" value="ATP_synt_epsi"/>
    <property type="match status" value="1"/>
</dbReference>
<dbReference type="GO" id="GO:0005743">
    <property type="term" value="C:mitochondrial inner membrane"/>
    <property type="evidence" value="ECO:0007669"/>
    <property type="project" value="UniProtKB-SubCell"/>
</dbReference>
<evidence type="ECO:0000256" key="2">
    <source>
        <dbReference type="ARBA" id="ARBA00005712"/>
    </source>
</evidence>
<dbReference type="EMBL" id="LR001822">
    <property type="protein sequence ID" value="SVE71441.1"/>
    <property type="molecule type" value="mRNA"/>
</dbReference>
<accession>A0A4Y7LUY9</accession>
<keyword evidence="7" id="KW-0007">Acetylation</keyword>
<dbReference type="Gene3D" id="1.20.5.440">
    <property type="entry name" value="ATP synthase delta/epsilon subunit, C-terminal domain"/>
    <property type="match status" value="1"/>
</dbReference>
<evidence type="ECO:0000256" key="3">
    <source>
        <dbReference type="ARBA" id="ARBA00022448"/>
    </source>
</evidence>
<evidence type="ECO:0000256" key="16">
    <source>
        <dbReference type="ARBA" id="ARBA00062932"/>
    </source>
</evidence>
<keyword evidence="11" id="KW-0139">CF(1)</keyword>
<dbReference type="SUPFAM" id="SSF46604">
    <property type="entry name" value="Epsilon subunit of F1F0-ATP synthase C-terminal domain"/>
    <property type="match status" value="1"/>
</dbReference>
<keyword evidence="10" id="KW-0472">Membrane</keyword>
<dbReference type="AlphaFoldDB" id="A0A4Y7LUY9"/>
<dbReference type="PANTHER" id="PTHR13822:SF7">
    <property type="entry name" value="ATP SYNTHASE SUBUNIT DELTA, MITOCHONDRIAL"/>
    <property type="match status" value="1"/>
</dbReference>
<dbReference type="GO" id="GO:0046933">
    <property type="term" value="F:proton-transporting ATP synthase activity, rotational mechanism"/>
    <property type="evidence" value="ECO:0007669"/>
    <property type="project" value="InterPro"/>
</dbReference>
<evidence type="ECO:0000256" key="13">
    <source>
        <dbReference type="ARBA" id="ARBA00031669"/>
    </source>
</evidence>
<comment type="similarity">
    <text evidence="2">Belongs to the ATPase epsilon chain family.</text>
</comment>
<dbReference type="InterPro" id="IPR048937">
    <property type="entry name" value="ATPD_C_metazoa"/>
</dbReference>
<evidence type="ECO:0000256" key="1">
    <source>
        <dbReference type="ARBA" id="ARBA00004273"/>
    </source>
</evidence>
<keyword evidence="18" id="KW-0175">Coiled coil</keyword>
<dbReference type="EMBL" id="LR002455">
    <property type="protein sequence ID" value="SVE72074.1"/>
    <property type="molecule type" value="mRNA"/>
</dbReference>
<keyword evidence="9" id="KW-0496">Mitochondrion</keyword>
<evidence type="ECO:0000256" key="15">
    <source>
        <dbReference type="ARBA" id="ARBA00056834"/>
    </source>
</evidence>
<sequence length="163" mass="17231">MERMALTRSALRLFSGRFTQACQVRGYADAPSMSLTFAAPSQVLYNNISVKQVDVPSFSGSFGILPAHVPTLAVLKPGVVTVFENDGSTKKFFVSSGTVTINEDSTVQLLAEEAVPVDTLDISAAKELLAQSQSQLASASSEVAKAEAEISIEVSEALVKACE</sequence>
<evidence type="ECO:0000256" key="10">
    <source>
        <dbReference type="ARBA" id="ARBA00023136"/>
    </source>
</evidence>
<keyword evidence="3" id="KW-0813">Transport</keyword>
<feature type="domain" description="F1F0-ATP synthase delta subunit C-terminal" evidence="20">
    <location>
        <begin position="120"/>
        <end position="161"/>
    </location>
</feature>
<evidence type="ECO:0000256" key="14">
    <source>
        <dbReference type="ARBA" id="ARBA00032372"/>
    </source>
</evidence>
<evidence type="ECO:0000256" key="18">
    <source>
        <dbReference type="SAM" id="Coils"/>
    </source>
</evidence>
<evidence type="ECO:0000256" key="5">
    <source>
        <dbReference type="ARBA" id="ARBA00022792"/>
    </source>
</evidence>
<evidence type="ECO:0000256" key="12">
    <source>
        <dbReference type="ARBA" id="ARBA00023310"/>
    </source>
</evidence>
<dbReference type="FunFam" id="1.20.5.440:FF:000002">
    <property type="entry name" value="ATP synthase subunit delta, mitochondrial"/>
    <property type="match status" value="1"/>
</dbReference>
<protein>
    <recommendedName>
        <fullName evidence="17">ATP synthase F(1) complex subunit delta, mitochondrial</fullName>
    </recommendedName>
    <alternativeName>
        <fullName evidence="14">ATP synthase F1 subunit delta</fullName>
    </alternativeName>
    <alternativeName>
        <fullName evidence="13">F-ATPase delta subunit</fullName>
    </alternativeName>
</protein>
<evidence type="ECO:0000256" key="8">
    <source>
        <dbReference type="ARBA" id="ARBA00023065"/>
    </source>
</evidence>
<evidence type="ECO:0000313" key="22">
    <source>
        <dbReference type="EMBL" id="SVE71441.1"/>
    </source>
</evidence>